<dbReference type="Pfam" id="PF03796">
    <property type="entry name" value="DnaB_C"/>
    <property type="match status" value="1"/>
</dbReference>
<dbReference type="KEGG" id="amaq:GO499_17010"/>
<dbReference type="PROSITE" id="PS51199">
    <property type="entry name" value="SF4_HELICASE"/>
    <property type="match status" value="1"/>
</dbReference>
<evidence type="ECO:0000256" key="10">
    <source>
        <dbReference type="ARBA" id="ARBA00023235"/>
    </source>
</evidence>
<protein>
    <recommendedName>
        <fullName evidence="13 14">Replicative DNA helicase</fullName>
        <ecNumber evidence="13 14">5.6.2.3</ecNumber>
    </recommendedName>
</protein>
<dbReference type="InterPro" id="IPR027417">
    <property type="entry name" value="P-loop_NTPase"/>
</dbReference>
<keyword evidence="6 14" id="KW-0378">Hydrolase</keyword>
<dbReference type="Pfam" id="PF00772">
    <property type="entry name" value="DnaB"/>
    <property type="match status" value="1"/>
</dbReference>
<dbReference type="GO" id="GO:0005524">
    <property type="term" value="F:ATP binding"/>
    <property type="evidence" value="ECO:0007669"/>
    <property type="project" value="UniProtKB-UniRule"/>
</dbReference>
<dbReference type="EC" id="5.6.2.3" evidence="13 14"/>
<dbReference type="InterPro" id="IPR007692">
    <property type="entry name" value="DNA_helicase_DnaB"/>
</dbReference>
<evidence type="ECO:0000313" key="17">
    <source>
        <dbReference type="Proteomes" id="UP000464495"/>
    </source>
</evidence>
<dbReference type="AlphaFoldDB" id="A0A6P1T4X8"/>
<evidence type="ECO:0000256" key="12">
    <source>
        <dbReference type="ARBA" id="ARBA00048954"/>
    </source>
</evidence>
<keyword evidence="3 14" id="KW-0639">Primosome</keyword>
<dbReference type="GO" id="GO:1990077">
    <property type="term" value="C:primosome complex"/>
    <property type="evidence" value="ECO:0007669"/>
    <property type="project" value="UniProtKB-UniRule"/>
</dbReference>
<keyword evidence="7 14" id="KW-0347">Helicase</keyword>
<comment type="catalytic activity">
    <reaction evidence="12 14">
        <text>ATP + H2O = ADP + phosphate + H(+)</text>
        <dbReference type="Rhea" id="RHEA:13065"/>
        <dbReference type="ChEBI" id="CHEBI:15377"/>
        <dbReference type="ChEBI" id="CHEBI:15378"/>
        <dbReference type="ChEBI" id="CHEBI:30616"/>
        <dbReference type="ChEBI" id="CHEBI:43474"/>
        <dbReference type="ChEBI" id="CHEBI:456216"/>
        <dbReference type="EC" id="5.6.2.3"/>
    </reaction>
</comment>
<dbReference type="GO" id="GO:0005829">
    <property type="term" value="C:cytosol"/>
    <property type="evidence" value="ECO:0007669"/>
    <property type="project" value="TreeGrafter"/>
</dbReference>
<evidence type="ECO:0000256" key="1">
    <source>
        <dbReference type="ARBA" id="ARBA00008428"/>
    </source>
</evidence>
<evidence type="ECO:0000256" key="14">
    <source>
        <dbReference type="RuleBase" id="RU362085"/>
    </source>
</evidence>
<evidence type="ECO:0000256" key="6">
    <source>
        <dbReference type="ARBA" id="ARBA00022801"/>
    </source>
</evidence>
<comment type="similarity">
    <text evidence="1 14">Belongs to the helicase family. DnaB subfamily.</text>
</comment>
<dbReference type="InterPro" id="IPR007693">
    <property type="entry name" value="DNA_helicase_DnaB-like_N"/>
</dbReference>
<keyword evidence="8 14" id="KW-0067">ATP-binding</keyword>
<keyword evidence="9 14" id="KW-0238">DNA-binding</keyword>
<evidence type="ECO:0000256" key="4">
    <source>
        <dbReference type="ARBA" id="ARBA00022705"/>
    </source>
</evidence>
<dbReference type="GO" id="GO:0006269">
    <property type="term" value="P:DNA replication, synthesis of primer"/>
    <property type="evidence" value="ECO:0007669"/>
    <property type="project" value="UniProtKB-UniRule"/>
</dbReference>
<keyword evidence="17" id="KW-1185">Reference proteome</keyword>
<name>A0A6P1T4X8_9RHOB</name>
<evidence type="ECO:0000256" key="7">
    <source>
        <dbReference type="ARBA" id="ARBA00022806"/>
    </source>
</evidence>
<feature type="domain" description="SF4 helicase" evidence="15">
    <location>
        <begin position="187"/>
        <end position="484"/>
    </location>
</feature>
<dbReference type="Gene3D" id="1.10.860.10">
    <property type="entry name" value="DNAb Helicase, Chain A"/>
    <property type="match status" value="1"/>
</dbReference>
<accession>A0A6P1T4X8</accession>
<dbReference type="CDD" id="cd00984">
    <property type="entry name" value="DnaB_C"/>
    <property type="match status" value="1"/>
</dbReference>
<reference evidence="16 17" key="1">
    <citation type="submission" date="2019-12" db="EMBL/GenBank/DDBJ databases">
        <title>Complete genome sequence of Algicella marina strain 9Alg 56(T) isolated from the red alga Tichocarpus crinitus.</title>
        <authorList>
            <person name="Kim S.-G."/>
            <person name="Nedashkovskaya O.I."/>
        </authorList>
    </citation>
    <scope>NUCLEOTIDE SEQUENCE [LARGE SCALE GENOMIC DNA]</scope>
    <source>
        <strain evidence="16 17">9Alg 56</strain>
    </source>
</reference>
<dbReference type="RefSeq" id="WP_161863297.1">
    <property type="nucleotide sequence ID" value="NZ_CP046620.1"/>
</dbReference>
<dbReference type="Proteomes" id="UP000464495">
    <property type="component" value="Chromosome"/>
</dbReference>
<dbReference type="PANTHER" id="PTHR30153">
    <property type="entry name" value="REPLICATIVE DNA HELICASE DNAB"/>
    <property type="match status" value="1"/>
</dbReference>
<dbReference type="GO" id="GO:0003677">
    <property type="term" value="F:DNA binding"/>
    <property type="evidence" value="ECO:0007669"/>
    <property type="project" value="UniProtKB-UniRule"/>
</dbReference>
<dbReference type="GO" id="GO:0042802">
    <property type="term" value="F:identical protein binding"/>
    <property type="evidence" value="ECO:0007669"/>
    <property type="project" value="UniProtKB-ARBA"/>
</dbReference>
<evidence type="ECO:0000256" key="13">
    <source>
        <dbReference type="NCBIfam" id="TIGR00665"/>
    </source>
</evidence>
<dbReference type="Gene3D" id="3.40.50.300">
    <property type="entry name" value="P-loop containing nucleotide triphosphate hydrolases"/>
    <property type="match status" value="1"/>
</dbReference>
<evidence type="ECO:0000259" key="15">
    <source>
        <dbReference type="PROSITE" id="PS51199"/>
    </source>
</evidence>
<evidence type="ECO:0000256" key="8">
    <source>
        <dbReference type="ARBA" id="ARBA00022840"/>
    </source>
</evidence>
<evidence type="ECO:0000256" key="5">
    <source>
        <dbReference type="ARBA" id="ARBA00022741"/>
    </source>
</evidence>
<sequence length="492" mass="54073">MADGSNLPEVEHQALPHNIEAEQALLGALLVNNEVYDRIASLVKPEHFYDPVHARVFEAAARRIQNNSLASPVTLKSFLENDPGLEELGGAAYLVRLAGAATSLYAARDYAQMIYDLAIRRQLISIGQEIAHKAANVTLENDPKEQIVEAEQDLYKLGEAGQVDSGFQSFLKAVTDAVNVANAAYQRDGGLAGISTGLIDMDKKLGGLHPSDLLILAGRPSMGKTSLATNIAFNIAKKYRKGMRPDGTEGTVDGGIVGFYSLEMSAEQLAARVLSEAAQVPSEQIRRGDMTEEEFRRFVEAAKTLESCPLYIDDTPALPISQLAARARRLKRTFGLDVLMVDYLQLVRPASAKDSRVNEVSEITQGLKAIAKELNVPVIALSQLSRQVESRDDKRPQLSDLRESGSIEQDADVVMFVFREEYYAEREKPSDSKIDEMMAWQERMSSLHGKAEVIIGKQRHGPIGTVELAFEGRFTRFSNLVKAYQQGASDFG</sequence>
<keyword evidence="5 14" id="KW-0547">Nucleotide-binding</keyword>
<dbReference type="SUPFAM" id="SSF52540">
    <property type="entry name" value="P-loop containing nucleoside triphosphate hydrolases"/>
    <property type="match status" value="1"/>
</dbReference>
<dbReference type="InterPro" id="IPR036185">
    <property type="entry name" value="DNA_heli_DnaB-like_N_sf"/>
</dbReference>
<comment type="function">
    <text evidence="11 14">The main replicative DNA helicase, it participates in initiation and elongation during chromosome replication. Travels ahead of the DNA replisome, separating dsDNA into templates for DNA synthesis. A processive ATP-dependent 5'-3' DNA helicase it has DNA-dependent ATPase activity.</text>
</comment>
<organism evidence="16 17">
    <name type="scientific">Algicella marina</name>
    <dbReference type="NCBI Taxonomy" id="2683284"/>
    <lineage>
        <taxon>Bacteria</taxon>
        <taxon>Pseudomonadati</taxon>
        <taxon>Pseudomonadota</taxon>
        <taxon>Alphaproteobacteria</taxon>
        <taxon>Rhodobacterales</taxon>
        <taxon>Paracoccaceae</taxon>
        <taxon>Algicella</taxon>
    </lineage>
</organism>
<dbReference type="SUPFAM" id="SSF48024">
    <property type="entry name" value="N-terminal domain of DnaB helicase"/>
    <property type="match status" value="1"/>
</dbReference>
<gene>
    <name evidence="16" type="ORF">GO499_17010</name>
</gene>
<evidence type="ECO:0000313" key="16">
    <source>
        <dbReference type="EMBL" id="QHQ36753.1"/>
    </source>
</evidence>
<keyword evidence="10" id="KW-0413">Isomerase</keyword>
<dbReference type="InterPro" id="IPR016136">
    <property type="entry name" value="DNA_helicase_N/primase_C"/>
</dbReference>
<keyword evidence="4 14" id="KW-0235">DNA replication</keyword>
<proteinExistence type="inferred from homology"/>
<dbReference type="GO" id="GO:0043139">
    <property type="term" value="F:5'-3' DNA helicase activity"/>
    <property type="evidence" value="ECO:0007669"/>
    <property type="project" value="UniProtKB-EC"/>
</dbReference>
<evidence type="ECO:0000256" key="11">
    <source>
        <dbReference type="ARBA" id="ARBA00044932"/>
    </source>
</evidence>
<evidence type="ECO:0000256" key="3">
    <source>
        <dbReference type="ARBA" id="ARBA00022515"/>
    </source>
</evidence>
<dbReference type="PANTHER" id="PTHR30153:SF2">
    <property type="entry name" value="REPLICATIVE DNA HELICASE"/>
    <property type="match status" value="1"/>
</dbReference>
<dbReference type="GO" id="GO:0016787">
    <property type="term" value="F:hydrolase activity"/>
    <property type="evidence" value="ECO:0007669"/>
    <property type="project" value="UniProtKB-KW"/>
</dbReference>
<dbReference type="InterPro" id="IPR007694">
    <property type="entry name" value="DNA_helicase_DnaB-like_C"/>
</dbReference>
<evidence type="ECO:0000256" key="9">
    <source>
        <dbReference type="ARBA" id="ARBA00023125"/>
    </source>
</evidence>
<dbReference type="NCBIfam" id="NF006606">
    <property type="entry name" value="PRK09165.1"/>
    <property type="match status" value="1"/>
</dbReference>
<dbReference type="EMBL" id="CP046620">
    <property type="protein sequence ID" value="QHQ36753.1"/>
    <property type="molecule type" value="Genomic_DNA"/>
</dbReference>
<dbReference type="FunFam" id="3.40.50.300:FF:000076">
    <property type="entry name" value="Replicative DNA helicase"/>
    <property type="match status" value="1"/>
</dbReference>
<dbReference type="NCBIfam" id="TIGR00665">
    <property type="entry name" value="DnaB"/>
    <property type="match status" value="1"/>
</dbReference>
<evidence type="ECO:0000256" key="2">
    <source>
        <dbReference type="ARBA" id="ARBA00011643"/>
    </source>
</evidence>
<comment type="subunit">
    <text evidence="2">Homohexamer.</text>
</comment>